<dbReference type="Proteomes" id="UP001602245">
    <property type="component" value="Unassembled WGS sequence"/>
</dbReference>
<accession>A0ABW6WLJ2</accession>
<dbReference type="RefSeq" id="WP_020515026.1">
    <property type="nucleotide sequence ID" value="NZ_JBIAZU010000006.1"/>
</dbReference>
<sequence>MTSLVLALLLAFAAVPAGGRPVEGGASAAVTAGGPVLTGGATVIDPRVPARKKKWIQWLASLTPGGGNGGNGTGGPGNNGNSWTLGDGAYSSFERGDCLLTLNLARLTADDDASVTPLAEPQRSLYEGAAAACLAAFYGRSDLWPVAASRFDRVRGTATTCRESAVLRILREIVTAHRADPKVRFVRGRGHLASCQDAGGGGGGWHVRRERSTPIAGADRLRRLSVGGQSMVRGRVLAACLSAAAAPAYGL</sequence>
<protein>
    <submittedName>
        <fullName evidence="2">Uncharacterized protein</fullName>
    </submittedName>
</protein>
<evidence type="ECO:0000313" key="2">
    <source>
        <dbReference type="EMBL" id="MFF5294161.1"/>
    </source>
</evidence>
<evidence type="ECO:0000256" key="1">
    <source>
        <dbReference type="SAM" id="SignalP"/>
    </source>
</evidence>
<gene>
    <name evidence="2" type="ORF">ACFY35_32400</name>
</gene>
<proteinExistence type="predicted"/>
<keyword evidence="3" id="KW-1185">Reference proteome</keyword>
<organism evidence="2 3">
    <name type="scientific">Paractinoplanes globisporus</name>
    <dbReference type="NCBI Taxonomy" id="113565"/>
    <lineage>
        <taxon>Bacteria</taxon>
        <taxon>Bacillati</taxon>
        <taxon>Actinomycetota</taxon>
        <taxon>Actinomycetes</taxon>
        <taxon>Micromonosporales</taxon>
        <taxon>Micromonosporaceae</taxon>
        <taxon>Paractinoplanes</taxon>
    </lineage>
</organism>
<evidence type="ECO:0000313" key="3">
    <source>
        <dbReference type="Proteomes" id="UP001602245"/>
    </source>
</evidence>
<comment type="caution">
    <text evidence="2">The sequence shown here is derived from an EMBL/GenBank/DDBJ whole genome shotgun (WGS) entry which is preliminary data.</text>
</comment>
<reference evidence="2 3" key="1">
    <citation type="submission" date="2024-10" db="EMBL/GenBank/DDBJ databases">
        <title>The Natural Products Discovery Center: Release of the First 8490 Sequenced Strains for Exploring Actinobacteria Biosynthetic Diversity.</title>
        <authorList>
            <person name="Kalkreuter E."/>
            <person name="Kautsar S.A."/>
            <person name="Yang D."/>
            <person name="Bader C.D."/>
            <person name="Teijaro C.N."/>
            <person name="Fluegel L."/>
            <person name="Davis C.M."/>
            <person name="Simpson J.R."/>
            <person name="Lauterbach L."/>
            <person name="Steele A.D."/>
            <person name="Gui C."/>
            <person name="Meng S."/>
            <person name="Li G."/>
            <person name="Viehrig K."/>
            <person name="Ye F."/>
            <person name="Su P."/>
            <person name="Kiefer A.F."/>
            <person name="Nichols A."/>
            <person name="Cepeda A.J."/>
            <person name="Yan W."/>
            <person name="Fan B."/>
            <person name="Jiang Y."/>
            <person name="Adhikari A."/>
            <person name="Zheng C.-J."/>
            <person name="Schuster L."/>
            <person name="Cowan T.M."/>
            <person name="Smanski M.J."/>
            <person name="Chevrette M.G."/>
            <person name="De Carvalho L.P.S."/>
            <person name="Shen B."/>
        </authorList>
    </citation>
    <scope>NUCLEOTIDE SEQUENCE [LARGE SCALE GENOMIC DNA]</scope>
    <source>
        <strain evidence="2 3">NPDC000087</strain>
    </source>
</reference>
<dbReference type="EMBL" id="JBIAZU010000006">
    <property type="protein sequence ID" value="MFF5294161.1"/>
    <property type="molecule type" value="Genomic_DNA"/>
</dbReference>
<keyword evidence="1" id="KW-0732">Signal</keyword>
<name>A0ABW6WLJ2_9ACTN</name>
<feature type="chain" id="PRO_5046009243" evidence="1">
    <location>
        <begin position="20"/>
        <end position="251"/>
    </location>
</feature>
<feature type="signal peptide" evidence="1">
    <location>
        <begin position="1"/>
        <end position="19"/>
    </location>
</feature>